<dbReference type="Gene3D" id="1.10.390.10">
    <property type="entry name" value="Neutral Protease Domain 2"/>
    <property type="match status" value="1"/>
</dbReference>
<dbReference type="eggNOG" id="KOG1046">
    <property type="taxonomic scope" value="Eukaryota"/>
</dbReference>
<dbReference type="InterPro" id="IPR024571">
    <property type="entry name" value="ERAP1-like_C_dom"/>
</dbReference>
<dbReference type="GeneID" id="2907263"/>
<dbReference type="EC" id="3.4.11.-" evidence="11"/>
<name>A0A1D8N7T2_YARLL</name>
<dbReference type="FunFam" id="1.25.50.20:FF:000002">
    <property type="entry name" value="Aminopeptidase"/>
    <property type="match status" value="1"/>
</dbReference>
<dbReference type="FunFam" id="2.60.40.1730:FF:000002">
    <property type="entry name" value="Aminopeptidase"/>
    <property type="match status" value="1"/>
</dbReference>
<dbReference type="InterPro" id="IPR027268">
    <property type="entry name" value="Peptidase_M4/M1_CTD_sf"/>
</dbReference>
<evidence type="ECO:0000313" key="16">
    <source>
        <dbReference type="Proteomes" id="UP000182444"/>
    </source>
</evidence>
<feature type="binding site" evidence="9">
    <location>
        <position position="433"/>
    </location>
    <ligand>
        <name>Zn(2+)</name>
        <dbReference type="ChEBI" id="CHEBI:29105"/>
        <note>catalytic</note>
    </ligand>
</feature>
<feature type="active site" description="Proton acceptor" evidence="8">
    <location>
        <position position="411"/>
    </location>
</feature>
<feature type="domain" description="Aminopeptidase N-like N-terminal" evidence="14">
    <location>
        <begin position="121"/>
        <end position="304"/>
    </location>
</feature>
<evidence type="ECO:0000259" key="13">
    <source>
        <dbReference type="Pfam" id="PF11838"/>
    </source>
</evidence>
<dbReference type="PRINTS" id="PR00756">
    <property type="entry name" value="ALADIPTASE"/>
</dbReference>
<evidence type="ECO:0000256" key="8">
    <source>
        <dbReference type="PIRSR" id="PIRSR634016-1"/>
    </source>
</evidence>
<dbReference type="Pfam" id="PF11838">
    <property type="entry name" value="ERAP1_C"/>
    <property type="match status" value="1"/>
</dbReference>
<dbReference type="InterPro" id="IPR045357">
    <property type="entry name" value="Aminopeptidase_N-like_N"/>
</dbReference>
<dbReference type="InterPro" id="IPR042097">
    <property type="entry name" value="Aminopeptidase_N-like_N_sf"/>
</dbReference>
<keyword evidence="5 11" id="KW-0378">Hydrolase</keyword>
<dbReference type="VEuPathDB" id="FungiDB:YALI1_B19276g"/>
<feature type="binding site" evidence="9">
    <location>
        <position position="414"/>
    </location>
    <ligand>
        <name>Zn(2+)</name>
        <dbReference type="ChEBI" id="CHEBI:29105"/>
        <note>catalytic</note>
    </ligand>
</feature>
<feature type="domain" description="ERAP1-like C-terminal" evidence="13">
    <location>
        <begin position="629"/>
        <end position="946"/>
    </location>
</feature>
<keyword evidence="4 9" id="KW-0479">Metal-binding</keyword>
<dbReference type="RefSeq" id="XP_068138193.1">
    <property type="nucleotide sequence ID" value="XM_068282092.1"/>
</dbReference>
<evidence type="ECO:0000256" key="7">
    <source>
        <dbReference type="ARBA" id="ARBA00023049"/>
    </source>
</evidence>
<dbReference type="InterPro" id="IPR050344">
    <property type="entry name" value="Peptidase_M1_aminopeptidases"/>
</dbReference>
<comment type="cofactor">
    <cofactor evidence="9 11">
        <name>Zn(2+)</name>
        <dbReference type="ChEBI" id="CHEBI:29105"/>
    </cofactor>
    <text evidence="9 11">Binds 1 zinc ion per subunit.</text>
</comment>
<dbReference type="Gene3D" id="1.25.50.20">
    <property type="match status" value="1"/>
</dbReference>
<dbReference type="PANTHER" id="PTHR11533">
    <property type="entry name" value="PROTEASE M1 ZINC METALLOPROTEASE"/>
    <property type="match status" value="1"/>
</dbReference>
<dbReference type="GO" id="GO:0070006">
    <property type="term" value="F:metalloaminopeptidase activity"/>
    <property type="evidence" value="ECO:0007669"/>
    <property type="project" value="TreeGrafter"/>
</dbReference>
<dbReference type="FunFam" id="2.60.40.1910:FF:000004">
    <property type="entry name" value="Aminopeptidase"/>
    <property type="match status" value="1"/>
</dbReference>
<evidence type="ECO:0000313" key="15">
    <source>
        <dbReference type="EMBL" id="AOW01703.1"/>
    </source>
</evidence>
<evidence type="ECO:0000259" key="14">
    <source>
        <dbReference type="Pfam" id="PF17900"/>
    </source>
</evidence>
<evidence type="ECO:0000259" key="12">
    <source>
        <dbReference type="Pfam" id="PF01433"/>
    </source>
</evidence>
<dbReference type="EMBL" id="CP017554">
    <property type="protein sequence ID" value="AOW01703.1"/>
    <property type="molecule type" value="Genomic_DNA"/>
</dbReference>
<dbReference type="InterPro" id="IPR014782">
    <property type="entry name" value="Peptidase_M1_dom"/>
</dbReference>
<evidence type="ECO:0000256" key="9">
    <source>
        <dbReference type="PIRSR" id="PIRSR634016-3"/>
    </source>
</evidence>
<keyword evidence="3 11" id="KW-0645">Protease</keyword>
<dbReference type="VEuPathDB" id="FungiDB:YALI0_B14641g"/>
<evidence type="ECO:0000256" key="6">
    <source>
        <dbReference type="ARBA" id="ARBA00022833"/>
    </source>
</evidence>
<evidence type="ECO:0000256" key="5">
    <source>
        <dbReference type="ARBA" id="ARBA00022801"/>
    </source>
</evidence>
<dbReference type="AlphaFoldDB" id="A0A1D8N7T2"/>
<dbReference type="FunFam" id="1.10.390.10:FF:000001">
    <property type="entry name" value="Aminopeptidase"/>
    <property type="match status" value="1"/>
</dbReference>
<evidence type="ECO:0000256" key="1">
    <source>
        <dbReference type="ARBA" id="ARBA00010136"/>
    </source>
</evidence>
<accession>A0A1D8N7T2</accession>
<protein>
    <recommendedName>
        <fullName evidence="11">Aminopeptidase</fullName>
        <ecNumber evidence="11">3.4.11.-</ecNumber>
    </recommendedName>
</protein>
<dbReference type="Proteomes" id="UP000182444">
    <property type="component" value="Chromosome 1B"/>
</dbReference>
<evidence type="ECO:0000256" key="11">
    <source>
        <dbReference type="RuleBase" id="RU364040"/>
    </source>
</evidence>
<comment type="similarity">
    <text evidence="1 11">Belongs to the peptidase M1 family.</text>
</comment>
<dbReference type="GO" id="GO:0008270">
    <property type="term" value="F:zinc ion binding"/>
    <property type="evidence" value="ECO:0007669"/>
    <property type="project" value="UniProtKB-UniRule"/>
</dbReference>
<evidence type="ECO:0000256" key="3">
    <source>
        <dbReference type="ARBA" id="ARBA00022670"/>
    </source>
</evidence>
<sequence length="970" mass="108576">MSPIPSFVSRLPRQLQRLHSLKPVTSLISPLTFRPAPTQKPLLHHLPTSSSFPTTPRTYCQLHQGHSGLGMTAAAKKYALLALAVLAVAVFSSTHWAPAKMHVTMCPEQERVLLPQNVKATNYDLTLEPNFETFKFDGTVVIDLDVKDTSNTVSVNVLEIDIHSAQLIYDGSKYPAAKTEHDEETQTTKFTFDKEMTAGSKAQIDINFTGTLNENMAGFYKSTYKDEKTGETKYIATTQMEPADCRKAFPSFDEPGLKATFDVTLIADKHLTCLSNMDVKSEKELDSGKKAVSFNRTPVMSTYLIAFIVGEFNYVESNLFRIPVRVYTTPGLESQGQFSADLGAKCLKFFEDTFDIPFPLPKMDQVAIHDFAAGAMENWGLVTYRVVDLLFDEKKSGLATKQRVAEVVQHELAHQWFGNLVTMDWWEGLWLNEGFATWMSYLSMDHFFPEWKIWESFFVDNYQPAFSLDGLRSSHPVEVPVKTADEINQIFDHISYAKGSAVLKMISDYLGQDVFLQGVSNYLKKHSYGNTVTTDLWESLSEASGKDIVSVMDTWTKKIGYPVLTITEDGDKIHVKQNRFLTTGDVKPEEDESIYPCFLSIRSDAGVDKAAALKQREDTYELPKGGKEFYKINAEQVGLYRVAYPKERMTKLAENGKQGLLSTLDRAGLVNDAQALATAGYQSTSNLLTLLSSWNKENEYIVWTTLVAAIYGVRNAWKFESPELRDSLKKLQRELVSPMAKELGWEITDADSSTTQALKTLLFGAAVDAEVPEAVEHAKSLFKSYVHDGNKESVNPNLRGNVFAAGVEYGTEADWEALLKLSQTTDNKDEANACLRALGCSEDAAIREKTLGLLLDGTVRAQDIYMPVGGILSTPEGIRAYWKWMTTNWAALSKIVPPEGNILPSMITLGVRGFTKPEDLAAVEEFFSTRKHKGYERSLSQAIDVVNSKISWLGRDREDVKQWLSDNKYL</sequence>
<keyword evidence="6 9" id="KW-0862">Zinc</keyword>
<keyword evidence="7 11" id="KW-0482">Metalloprotease</keyword>
<evidence type="ECO:0000256" key="2">
    <source>
        <dbReference type="ARBA" id="ARBA00022438"/>
    </source>
</evidence>
<dbReference type="GO" id="GO:0043171">
    <property type="term" value="P:peptide catabolic process"/>
    <property type="evidence" value="ECO:0007669"/>
    <property type="project" value="TreeGrafter"/>
</dbReference>
<proteinExistence type="inferred from homology"/>
<dbReference type="Pfam" id="PF01433">
    <property type="entry name" value="Peptidase_M1"/>
    <property type="match status" value="1"/>
</dbReference>
<keyword evidence="2 11" id="KW-0031">Aminopeptidase</keyword>
<dbReference type="GO" id="GO:0016020">
    <property type="term" value="C:membrane"/>
    <property type="evidence" value="ECO:0007669"/>
    <property type="project" value="TreeGrafter"/>
</dbReference>
<evidence type="ECO:0000256" key="4">
    <source>
        <dbReference type="ARBA" id="ARBA00022723"/>
    </source>
</evidence>
<feature type="binding site" evidence="9">
    <location>
        <position position="410"/>
    </location>
    <ligand>
        <name>Zn(2+)</name>
        <dbReference type="ChEBI" id="CHEBI:29105"/>
        <note>catalytic</note>
    </ligand>
</feature>
<dbReference type="GO" id="GO:0042277">
    <property type="term" value="F:peptide binding"/>
    <property type="evidence" value="ECO:0007669"/>
    <property type="project" value="TreeGrafter"/>
</dbReference>
<dbReference type="Gene3D" id="2.60.40.1910">
    <property type="match status" value="1"/>
</dbReference>
<feature type="site" description="Transition state stabilizer" evidence="10">
    <location>
        <position position="496"/>
    </location>
</feature>
<dbReference type="InterPro" id="IPR034016">
    <property type="entry name" value="M1_APN-typ"/>
</dbReference>
<dbReference type="PANTHER" id="PTHR11533:SF174">
    <property type="entry name" value="PUROMYCIN-SENSITIVE AMINOPEPTIDASE-RELATED"/>
    <property type="match status" value="1"/>
</dbReference>
<organism evidence="15 16">
    <name type="scientific">Yarrowia lipolytica</name>
    <name type="common">Candida lipolytica</name>
    <dbReference type="NCBI Taxonomy" id="4952"/>
    <lineage>
        <taxon>Eukaryota</taxon>
        <taxon>Fungi</taxon>
        <taxon>Dikarya</taxon>
        <taxon>Ascomycota</taxon>
        <taxon>Saccharomycotina</taxon>
        <taxon>Dipodascomycetes</taxon>
        <taxon>Dipodascales</taxon>
        <taxon>Dipodascales incertae sedis</taxon>
        <taxon>Yarrowia</taxon>
    </lineage>
</organism>
<dbReference type="SUPFAM" id="SSF55486">
    <property type="entry name" value="Metalloproteases ('zincins'), catalytic domain"/>
    <property type="match status" value="1"/>
</dbReference>
<feature type="domain" description="Peptidase M1 membrane alanine aminopeptidase" evidence="12">
    <location>
        <begin position="339"/>
        <end position="555"/>
    </location>
</feature>
<reference evidence="15 16" key="1">
    <citation type="journal article" date="2016" name="PLoS ONE">
        <title>Sequence Assembly of Yarrowia lipolytica Strain W29/CLIB89 Shows Transposable Element Diversity.</title>
        <authorList>
            <person name="Magnan C."/>
            <person name="Yu J."/>
            <person name="Chang I."/>
            <person name="Jahn E."/>
            <person name="Kanomata Y."/>
            <person name="Wu J."/>
            <person name="Zeller M."/>
            <person name="Oakes M."/>
            <person name="Baldi P."/>
            <person name="Sandmeyer S."/>
        </authorList>
    </citation>
    <scope>NUCLEOTIDE SEQUENCE [LARGE SCALE GENOMIC DNA]</scope>
    <source>
        <strain evidence="16">CLIB89(W29)</strain>
    </source>
</reference>
<gene>
    <name evidence="15" type="ORF">YALI1_B19276g</name>
</gene>
<dbReference type="CDD" id="cd09601">
    <property type="entry name" value="M1_APN-Q_like"/>
    <property type="match status" value="1"/>
</dbReference>
<dbReference type="GO" id="GO:0005737">
    <property type="term" value="C:cytoplasm"/>
    <property type="evidence" value="ECO:0007669"/>
    <property type="project" value="TreeGrafter"/>
</dbReference>
<dbReference type="InterPro" id="IPR001930">
    <property type="entry name" value="Peptidase_M1"/>
</dbReference>
<evidence type="ECO:0000256" key="10">
    <source>
        <dbReference type="PIRSR" id="PIRSR634016-4"/>
    </source>
</evidence>
<dbReference type="GO" id="GO:0006508">
    <property type="term" value="P:proteolysis"/>
    <property type="evidence" value="ECO:0007669"/>
    <property type="project" value="UniProtKB-KW"/>
</dbReference>
<dbReference type="Pfam" id="PF17900">
    <property type="entry name" value="Peptidase_M1_N"/>
    <property type="match status" value="1"/>
</dbReference>
<dbReference type="SUPFAM" id="SSF63737">
    <property type="entry name" value="Leukotriene A4 hydrolase N-terminal domain"/>
    <property type="match status" value="1"/>
</dbReference>
<dbReference type="Gene3D" id="2.60.40.1730">
    <property type="entry name" value="tricorn interacting facor f3 domain"/>
    <property type="match status" value="1"/>
</dbReference>
<dbReference type="OMA" id="NGVCIRN"/>